<dbReference type="InterPro" id="IPR042097">
    <property type="entry name" value="Aminopeptidase_N-like_N_sf"/>
</dbReference>
<dbReference type="Pfam" id="PF01433">
    <property type="entry name" value="Peptidase_M1"/>
    <property type="match status" value="1"/>
</dbReference>
<evidence type="ECO:0000256" key="5">
    <source>
        <dbReference type="ARBA" id="ARBA00015611"/>
    </source>
</evidence>
<evidence type="ECO:0000259" key="14">
    <source>
        <dbReference type="Pfam" id="PF17900"/>
    </source>
</evidence>
<dbReference type="GO" id="GO:0043171">
    <property type="term" value="P:peptide catabolic process"/>
    <property type="evidence" value="ECO:0007669"/>
    <property type="project" value="TreeGrafter"/>
</dbReference>
<dbReference type="GO" id="GO:0016020">
    <property type="term" value="C:membrane"/>
    <property type="evidence" value="ECO:0007669"/>
    <property type="project" value="TreeGrafter"/>
</dbReference>
<evidence type="ECO:0000313" key="16">
    <source>
        <dbReference type="EMBL" id="TPV35043.1"/>
    </source>
</evidence>
<keyword evidence="10" id="KW-0378">Hydrolase</keyword>
<comment type="caution">
    <text evidence="16">The sequence shown here is derived from an EMBL/GenBank/DDBJ whole genome shotgun (WGS) entry which is preliminary data.</text>
</comment>
<comment type="cofactor">
    <cofactor evidence="2">
        <name>Zn(2+)</name>
        <dbReference type="ChEBI" id="CHEBI:29105"/>
    </cofactor>
</comment>
<dbReference type="GO" id="GO:0016285">
    <property type="term" value="F:alanyl aminopeptidase activity"/>
    <property type="evidence" value="ECO:0007669"/>
    <property type="project" value="UniProtKB-EC"/>
</dbReference>
<keyword evidence="17" id="KW-1185">Reference proteome</keyword>
<dbReference type="Pfam" id="PF17900">
    <property type="entry name" value="Peptidase_M1_N"/>
    <property type="match status" value="1"/>
</dbReference>
<dbReference type="Proteomes" id="UP000317332">
    <property type="component" value="Unassembled WGS sequence"/>
</dbReference>
<evidence type="ECO:0000259" key="15">
    <source>
        <dbReference type="Pfam" id="PF18962"/>
    </source>
</evidence>
<evidence type="ECO:0000259" key="13">
    <source>
        <dbReference type="Pfam" id="PF01433"/>
    </source>
</evidence>
<dbReference type="GO" id="GO:0006508">
    <property type="term" value="P:proteolysis"/>
    <property type="evidence" value="ECO:0007669"/>
    <property type="project" value="UniProtKB-KW"/>
</dbReference>
<dbReference type="Pfam" id="PF18962">
    <property type="entry name" value="Por_Secre_tail"/>
    <property type="match status" value="1"/>
</dbReference>
<dbReference type="GO" id="GO:0008270">
    <property type="term" value="F:zinc ion binding"/>
    <property type="evidence" value="ECO:0007669"/>
    <property type="project" value="InterPro"/>
</dbReference>
<feature type="domain" description="Secretion system C-terminal sorting" evidence="15">
    <location>
        <begin position="609"/>
        <end position="673"/>
    </location>
</feature>
<evidence type="ECO:0000256" key="2">
    <source>
        <dbReference type="ARBA" id="ARBA00001947"/>
    </source>
</evidence>
<dbReference type="PANTHER" id="PTHR11533">
    <property type="entry name" value="PROTEASE M1 ZINC METALLOPROTEASE"/>
    <property type="match status" value="1"/>
</dbReference>
<evidence type="ECO:0000256" key="7">
    <source>
        <dbReference type="ARBA" id="ARBA00022670"/>
    </source>
</evidence>
<dbReference type="SUPFAM" id="SSF55486">
    <property type="entry name" value="Metalloproteases ('zincins'), catalytic domain"/>
    <property type="match status" value="1"/>
</dbReference>
<organism evidence="16 17">
    <name type="scientific">Paucihalobacter ruber</name>
    <dbReference type="NCBI Taxonomy" id="2567861"/>
    <lineage>
        <taxon>Bacteria</taxon>
        <taxon>Pseudomonadati</taxon>
        <taxon>Bacteroidota</taxon>
        <taxon>Flavobacteriia</taxon>
        <taxon>Flavobacteriales</taxon>
        <taxon>Flavobacteriaceae</taxon>
        <taxon>Paucihalobacter</taxon>
    </lineage>
</organism>
<dbReference type="EC" id="3.4.11.2" evidence="4"/>
<dbReference type="GO" id="GO:0005737">
    <property type="term" value="C:cytoplasm"/>
    <property type="evidence" value="ECO:0007669"/>
    <property type="project" value="TreeGrafter"/>
</dbReference>
<name>A0A506PMF4_9FLAO</name>
<dbReference type="InterPro" id="IPR026444">
    <property type="entry name" value="Secre_tail"/>
</dbReference>
<evidence type="ECO:0000256" key="1">
    <source>
        <dbReference type="ARBA" id="ARBA00000098"/>
    </source>
</evidence>
<dbReference type="InterPro" id="IPR001930">
    <property type="entry name" value="Peptidase_M1"/>
</dbReference>
<comment type="similarity">
    <text evidence="3">Belongs to the peptidase M1 family.</text>
</comment>
<dbReference type="Gene3D" id="2.60.40.1730">
    <property type="entry name" value="tricorn interacting facor f3 domain"/>
    <property type="match status" value="1"/>
</dbReference>
<comment type="catalytic activity">
    <reaction evidence="1">
        <text>Release of an N-terminal amino acid, Xaa-|-Yaa- from a peptide, amide or arylamide. Xaa is preferably Ala, but may be most amino acids including Pro (slow action). When a terminal hydrophobic residue is followed by a prolyl residue, the two may be released as an intact Xaa-Pro dipeptide.</text>
        <dbReference type="EC" id="3.4.11.2"/>
    </reaction>
</comment>
<dbReference type="GO" id="GO:0005615">
    <property type="term" value="C:extracellular space"/>
    <property type="evidence" value="ECO:0007669"/>
    <property type="project" value="TreeGrafter"/>
</dbReference>
<feature type="domain" description="Peptidase M1 membrane alanine aminopeptidase" evidence="13">
    <location>
        <begin position="355"/>
        <end position="502"/>
    </location>
</feature>
<evidence type="ECO:0000313" key="17">
    <source>
        <dbReference type="Proteomes" id="UP000317332"/>
    </source>
</evidence>
<dbReference type="InterPro" id="IPR027268">
    <property type="entry name" value="Peptidase_M4/M1_CTD_sf"/>
</dbReference>
<evidence type="ECO:0000256" key="10">
    <source>
        <dbReference type="ARBA" id="ARBA00022801"/>
    </source>
</evidence>
<dbReference type="CDD" id="cd09603">
    <property type="entry name" value="M1_APN_like"/>
    <property type="match status" value="1"/>
</dbReference>
<keyword evidence="12" id="KW-0482">Metalloprotease</keyword>
<proteinExistence type="inferred from homology"/>
<evidence type="ECO:0000256" key="3">
    <source>
        <dbReference type="ARBA" id="ARBA00010136"/>
    </source>
</evidence>
<dbReference type="SUPFAM" id="SSF63737">
    <property type="entry name" value="Leukotriene A4 hydrolase N-terminal domain"/>
    <property type="match status" value="1"/>
</dbReference>
<keyword evidence="11" id="KW-0862">Zinc</keyword>
<dbReference type="InterPro" id="IPR045357">
    <property type="entry name" value="Aminopeptidase_N-like_N"/>
</dbReference>
<keyword evidence="8" id="KW-0479">Metal-binding</keyword>
<dbReference type="Gene3D" id="1.10.390.10">
    <property type="entry name" value="Neutral Protease Domain 2"/>
    <property type="match status" value="1"/>
</dbReference>
<accession>A0A506PMF4</accession>
<protein>
    <recommendedName>
        <fullName evidence="5">Aminopeptidase N</fullName>
        <ecNumber evidence="4">3.4.11.2</ecNumber>
    </recommendedName>
</protein>
<feature type="domain" description="Aminopeptidase N-like N-terminal" evidence="14">
    <location>
        <begin position="88"/>
        <end position="266"/>
    </location>
</feature>
<keyword evidence="6" id="KW-0031">Aminopeptidase</keyword>
<dbReference type="PRINTS" id="PR00756">
    <property type="entry name" value="ALADIPTASE"/>
</dbReference>
<keyword evidence="9" id="KW-0732">Signal</keyword>
<dbReference type="GO" id="GO:0070006">
    <property type="term" value="F:metalloaminopeptidase activity"/>
    <property type="evidence" value="ECO:0007669"/>
    <property type="project" value="TreeGrafter"/>
</dbReference>
<sequence length="679" mass="77005">MLACGDNLSYESKIYTKIQLKSYKIFKFRLKLQSMKMIISIVLMLFSVLLHAQQRDILNDIVEAEAKSASQLIYQRTNQNTGNYDIKYHRIELSIDPSELGLSGDVTTYFEAKSNTSKIVFDLASNMTVQEVVQRGSNLTFTQSTDDELIITLPEALNEGVLDSLTVTYLGTPISTGFESYSQTTHNGVPIVWTLSQPYGAKAWWPCKQDLNDKIDSIDVYLNTPRFTPQNEDYVAVSNGVELSQVVNGANKTTRFKHRYPIPAYLIAIAITNYSVYTEEVPNNGNPFDIINYVYPESLAAAQAGTPVTLDIMNFFIDKFEPYPYADEKYGHAQFGFSGGMEHTTISFMGNFSRELITHELAHQWFGNKVTCGSWQDIWLNEGFATYLYGLVIEEFDGSSAFNNWKQQRNNFITSQPDGSVYIQPQDTVNVARIFNSRLSYNKGAMVLHMLRKKMGDDNFYQGLRNFLAHPDLAFNYAKTSDFVPIMESASGLDLTEFFNDWLYNQGHPSFTVLWNQPEANQIQINLSQSTSHSSVDFFETDVTLRLLGFQGEQQDITLSHTEQNQEFIENISFNVANVIFDPSVDIISRNNSVTLGVDGFNVAESIRLFPNPVKETLTITKPDFLEITGYIVYNSVGQKVIESENFDNTINLKNLTTGFYVLQFQLFNQVVNKTLLKN</sequence>
<evidence type="ECO:0000256" key="6">
    <source>
        <dbReference type="ARBA" id="ARBA00022438"/>
    </source>
</evidence>
<dbReference type="EMBL" id="VHIQ01000002">
    <property type="protein sequence ID" value="TPV35043.1"/>
    <property type="molecule type" value="Genomic_DNA"/>
</dbReference>
<dbReference type="InterPro" id="IPR050344">
    <property type="entry name" value="Peptidase_M1_aminopeptidases"/>
</dbReference>
<evidence type="ECO:0000256" key="11">
    <source>
        <dbReference type="ARBA" id="ARBA00022833"/>
    </source>
</evidence>
<evidence type="ECO:0000256" key="9">
    <source>
        <dbReference type="ARBA" id="ARBA00022729"/>
    </source>
</evidence>
<dbReference type="NCBIfam" id="TIGR04183">
    <property type="entry name" value="Por_Secre_tail"/>
    <property type="match status" value="1"/>
</dbReference>
<gene>
    <name evidence="16" type="ORF">FJ651_05825</name>
</gene>
<dbReference type="InterPro" id="IPR014782">
    <property type="entry name" value="Peptidase_M1_dom"/>
</dbReference>
<dbReference type="GO" id="GO:0042277">
    <property type="term" value="F:peptide binding"/>
    <property type="evidence" value="ECO:0007669"/>
    <property type="project" value="TreeGrafter"/>
</dbReference>
<evidence type="ECO:0000256" key="4">
    <source>
        <dbReference type="ARBA" id="ARBA00012564"/>
    </source>
</evidence>
<dbReference type="OrthoDB" id="100605at2"/>
<evidence type="ECO:0000256" key="8">
    <source>
        <dbReference type="ARBA" id="ARBA00022723"/>
    </source>
</evidence>
<dbReference type="PANTHER" id="PTHR11533:SF174">
    <property type="entry name" value="PUROMYCIN-SENSITIVE AMINOPEPTIDASE-RELATED"/>
    <property type="match status" value="1"/>
</dbReference>
<keyword evidence="7" id="KW-0645">Protease</keyword>
<reference evidence="16 17" key="1">
    <citation type="submission" date="2019-06" db="EMBL/GenBank/DDBJ databases">
        <title>Flavobacteriaceae Paucihalobacterium erythroidium CWB-1, complete genome.</title>
        <authorList>
            <person name="Wu S."/>
        </authorList>
    </citation>
    <scope>NUCLEOTIDE SEQUENCE [LARGE SCALE GENOMIC DNA]</scope>
    <source>
        <strain evidence="16 17">CWB-1</strain>
    </source>
</reference>
<evidence type="ECO:0000256" key="12">
    <source>
        <dbReference type="ARBA" id="ARBA00023049"/>
    </source>
</evidence>
<dbReference type="AlphaFoldDB" id="A0A506PMF4"/>